<feature type="binding site" evidence="5">
    <location>
        <position position="299"/>
    </location>
    <ligand>
        <name>glyoxylate</name>
        <dbReference type="ChEBI" id="CHEBI:36655"/>
    </ligand>
</feature>
<protein>
    <submittedName>
        <fullName evidence="8">FMN-dependent dehydrogenase</fullName>
    </submittedName>
</protein>
<gene>
    <name evidence="8" type="ORF">QBC35DRAFT_482072</name>
</gene>
<comment type="cofactor">
    <cofactor evidence="1">
        <name>FMN</name>
        <dbReference type="ChEBI" id="CHEBI:58210"/>
    </cofactor>
</comment>
<dbReference type="GO" id="GO:0016491">
    <property type="term" value="F:oxidoreductase activity"/>
    <property type="evidence" value="ECO:0007669"/>
    <property type="project" value="UniProtKB-KW"/>
</dbReference>
<feature type="region of interest" description="Disordered" evidence="6">
    <location>
        <begin position="213"/>
        <end position="232"/>
    </location>
</feature>
<dbReference type="AlphaFoldDB" id="A0AAN6X2V5"/>
<keyword evidence="2" id="KW-0560">Oxidoreductase</keyword>
<keyword evidence="5" id="KW-0288">FMN</keyword>
<reference evidence="8" key="2">
    <citation type="submission" date="2023-05" db="EMBL/GenBank/DDBJ databases">
        <authorList>
            <consortium name="Lawrence Berkeley National Laboratory"/>
            <person name="Steindorff A."/>
            <person name="Hensen N."/>
            <person name="Bonometti L."/>
            <person name="Westerberg I."/>
            <person name="Brannstrom I.O."/>
            <person name="Guillou S."/>
            <person name="Cros-Aarteil S."/>
            <person name="Calhoun S."/>
            <person name="Haridas S."/>
            <person name="Kuo A."/>
            <person name="Mondo S."/>
            <person name="Pangilinan J."/>
            <person name="Riley R."/>
            <person name="Labutti K."/>
            <person name="Andreopoulos B."/>
            <person name="Lipzen A."/>
            <person name="Chen C."/>
            <person name="Yanf M."/>
            <person name="Daum C."/>
            <person name="Ng V."/>
            <person name="Clum A."/>
            <person name="Ohm R."/>
            <person name="Martin F."/>
            <person name="Silar P."/>
            <person name="Natvig D."/>
            <person name="Lalanne C."/>
            <person name="Gautier V."/>
            <person name="Ament-Velasquez S.L."/>
            <person name="Kruys A."/>
            <person name="Hutchinson M.I."/>
            <person name="Powell A.J."/>
            <person name="Barry K."/>
            <person name="Miller A.N."/>
            <person name="Grigoriev I.V."/>
            <person name="Debuchy R."/>
            <person name="Gladieux P."/>
            <person name="Thoren M.H."/>
            <person name="Johannesson H."/>
        </authorList>
    </citation>
    <scope>NUCLEOTIDE SEQUENCE</scope>
    <source>
        <strain evidence="8">PSN309</strain>
    </source>
</reference>
<proteinExistence type="inferred from homology"/>
<feature type="compositionally biased region" description="Pro residues" evidence="6">
    <location>
        <begin position="19"/>
        <end position="33"/>
    </location>
</feature>
<dbReference type="PANTHER" id="PTHR10578:SF104">
    <property type="entry name" value="CYTOCHROME B2, MITOCHONDRIAL-RELATED"/>
    <property type="match status" value="1"/>
</dbReference>
<feature type="region of interest" description="Disordered" evidence="6">
    <location>
        <begin position="1"/>
        <end position="36"/>
    </location>
</feature>
<organism evidence="8 9">
    <name type="scientific">Podospora australis</name>
    <dbReference type="NCBI Taxonomy" id="1536484"/>
    <lineage>
        <taxon>Eukaryota</taxon>
        <taxon>Fungi</taxon>
        <taxon>Dikarya</taxon>
        <taxon>Ascomycota</taxon>
        <taxon>Pezizomycotina</taxon>
        <taxon>Sordariomycetes</taxon>
        <taxon>Sordariomycetidae</taxon>
        <taxon>Sordariales</taxon>
        <taxon>Podosporaceae</taxon>
        <taxon>Podospora</taxon>
    </lineage>
</organism>
<evidence type="ECO:0000256" key="3">
    <source>
        <dbReference type="ARBA" id="ARBA00024042"/>
    </source>
</evidence>
<feature type="compositionally biased region" description="Polar residues" evidence="6">
    <location>
        <begin position="213"/>
        <end position="224"/>
    </location>
</feature>
<feature type="binding site" evidence="5">
    <location>
        <position position="165"/>
    </location>
    <ligand>
        <name>FMN</name>
        <dbReference type="ChEBI" id="CHEBI:58210"/>
    </ligand>
</feature>
<feature type="binding site" evidence="5">
    <location>
        <begin position="353"/>
        <end position="354"/>
    </location>
    <ligand>
        <name>FMN</name>
        <dbReference type="ChEBI" id="CHEBI:58210"/>
    </ligand>
</feature>
<evidence type="ECO:0000256" key="6">
    <source>
        <dbReference type="SAM" id="MobiDB-lite"/>
    </source>
</evidence>
<comment type="similarity">
    <text evidence="3">Belongs to the FMN-dependent alpha-hydroxy acid dehydrogenase family.</text>
</comment>
<dbReference type="SUPFAM" id="SSF51395">
    <property type="entry name" value="FMN-linked oxidoreductases"/>
    <property type="match status" value="1"/>
</dbReference>
<dbReference type="InterPro" id="IPR000262">
    <property type="entry name" value="FMN-dep_DH"/>
</dbReference>
<accession>A0AAN6X2V5</accession>
<feature type="binding site" evidence="5">
    <location>
        <position position="203"/>
    </location>
    <ligand>
        <name>glyoxylate</name>
        <dbReference type="ChEBI" id="CHEBI:36655"/>
    </ligand>
</feature>
<evidence type="ECO:0000313" key="9">
    <source>
        <dbReference type="Proteomes" id="UP001302126"/>
    </source>
</evidence>
<dbReference type="GO" id="GO:0010181">
    <property type="term" value="F:FMN binding"/>
    <property type="evidence" value="ECO:0007669"/>
    <property type="project" value="InterPro"/>
</dbReference>
<dbReference type="PANTHER" id="PTHR10578">
    <property type="entry name" value="S -2-HYDROXY-ACID OXIDASE-RELATED"/>
    <property type="match status" value="1"/>
</dbReference>
<dbReference type="PIRSF" id="PIRSF000138">
    <property type="entry name" value="Al-hdrx_acd_dh"/>
    <property type="match status" value="1"/>
</dbReference>
<feature type="active site" description="Proton acceptor" evidence="4">
    <location>
        <position position="296"/>
    </location>
</feature>
<dbReference type="InterPro" id="IPR012133">
    <property type="entry name" value="Alpha-hydoxy_acid_DH_FMN"/>
</dbReference>
<dbReference type="PROSITE" id="PS51349">
    <property type="entry name" value="FMN_HYDROXY_ACID_DH_2"/>
    <property type="match status" value="1"/>
</dbReference>
<evidence type="ECO:0000256" key="2">
    <source>
        <dbReference type="ARBA" id="ARBA00023002"/>
    </source>
</evidence>
<keyword evidence="9" id="KW-1185">Reference proteome</keyword>
<evidence type="ECO:0000256" key="4">
    <source>
        <dbReference type="PIRSR" id="PIRSR000138-1"/>
    </source>
</evidence>
<feature type="binding site" evidence="5">
    <location>
        <position position="272"/>
    </location>
    <ligand>
        <name>FMN</name>
        <dbReference type="ChEBI" id="CHEBI:58210"/>
    </ligand>
</feature>
<dbReference type="EMBL" id="MU864352">
    <property type="protein sequence ID" value="KAK4192900.1"/>
    <property type="molecule type" value="Genomic_DNA"/>
</dbReference>
<dbReference type="Pfam" id="PF01070">
    <property type="entry name" value="FMN_dh"/>
    <property type="match status" value="1"/>
</dbReference>
<feature type="binding site" evidence="5">
    <location>
        <position position="143"/>
    </location>
    <ligand>
        <name>FMN</name>
        <dbReference type="ChEBI" id="CHEBI:58210"/>
    </ligand>
</feature>
<dbReference type="InterPro" id="IPR037396">
    <property type="entry name" value="FMN_HAD"/>
</dbReference>
<name>A0AAN6X2V5_9PEZI</name>
<feature type="binding site" evidence="5">
    <location>
        <position position="294"/>
    </location>
    <ligand>
        <name>FMN</name>
        <dbReference type="ChEBI" id="CHEBI:58210"/>
    </ligand>
</feature>
<dbReference type="Gene3D" id="3.20.20.70">
    <property type="entry name" value="Aldolase class I"/>
    <property type="match status" value="1"/>
</dbReference>
<comment type="caution">
    <text evidence="8">The sequence shown here is derived from an EMBL/GenBank/DDBJ whole genome shotgun (WGS) entry which is preliminary data.</text>
</comment>
<dbReference type="InterPro" id="IPR013785">
    <property type="entry name" value="Aldolase_TIM"/>
</dbReference>
<dbReference type="Proteomes" id="UP001302126">
    <property type="component" value="Unassembled WGS sequence"/>
</dbReference>
<feature type="binding site" evidence="5">
    <location>
        <position position="167"/>
    </location>
    <ligand>
        <name>glyoxylate</name>
        <dbReference type="ChEBI" id="CHEBI:36655"/>
    </ligand>
</feature>
<feature type="domain" description="FMN hydroxy acid dehydrogenase" evidence="7">
    <location>
        <begin position="34"/>
        <end position="403"/>
    </location>
</feature>
<sequence>MMTSVKISKASEQDDTSTNPPPAPNPAPIPNKKPPLTSLISPHDFHLAALSSFPPKTLAFVTSAATDSHTHRRNSTYYSHLHLRPRVLINVSAPVSLSTTILGQPVSSPIFAAPTSLGKTVHPLGEVEIAAACSFLDIAQVISTSASFSLSEILENPTDHAVFFQLYMDRHRPNSSALLRLIGQTPRIKGVWLTVDAPVMGKREADERVAIDSSTEQETLSPMSGTRHAKSDAKGGALGRIMGAYVDPSVSWDEGISFMRRHLPKGAPVVLKGIQTAADAIRAMEAGVEGIVISNHGGRSLDTSTPTILVLLELQRCCPEVFDRMEVFIDGGITRGTDVFKALCLGARAVGIGRGVLYGLNYGREGVKRYVEILQEELVTTMKMCGVRSLEECHPGLVNTREVDHLVPLPEEGRGGGHPWAKWRRGGSKL</sequence>
<evidence type="ECO:0000256" key="5">
    <source>
        <dbReference type="PIRSR" id="PIRSR000138-2"/>
    </source>
</evidence>
<keyword evidence="5" id="KW-0285">Flavoprotein</keyword>
<reference evidence="8" key="1">
    <citation type="journal article" date="2023" name="Mol. Phylogenet. Evol.">
        <title>Genome-scale phylogeny and comparative genomics of the fungal order Sordariales.</title>
        <authorList>
            <person name="Hensen N."/>
            <person name="Bonometti L."/>
            <person name="Westerberg I."/>
            <person name="Brannstrom I.O."/>
            <person name="Guillou S."/>
            <person name="Cros-Aarteil S."/>
            <person name="Calhoun S."/>
            <person name="Haridas S."/>
            <person name="Kuo A."/>
            <person name="Mondo S."/>
            <person name="Pangilinan J."/>
            <person name="Riley R."/>
            <person name="LaButti K."/>
            <person name="Andreopoulos B."/>
            <person name="Lipzen A."/>
            <person name="Chen C."/>
            <person name="Yan M."/>
            <person name="Daum C."/>
            <person name="Ng V."/>
            <person name="Clum A."/>
            <person name="Steindorff A."/>
            <person name="Ohm R.A."/>
            <person name="Martin F."/>
            <person name="Silar P."/>
            <person name="Natvig D.O."/>
            <person name="Lalanne C."/>
            <person name="Gautier V."/>
            <person name="Ament-Velasquez S.L."/>
            <person name="Kruys A."/>
            <person name="Hutchinson M.I."/>
            <person name="Powell A.J."/>
            <person name="Barry K."/>
            <person name="Miller A.N."/>
            <person name="Grigoriev I.V."/>
            <person name="Debuchy R."/>
            <person name="Gladieux P."/>
            <person name="Hiltunen Thoren M."/>
            <person name="Johannesson H."/>
        </authorList>
    </citation>
    <scope>NUCLEOTIDE SEQUENCE</scope>
    <source>
        <strain evidence="8">PSN309</strain>
    </source>
</reference>
<feature type="binding site" evidence="5">
    <location>
        <position position="296"/>
    </location>
    <ligand>
        <name>glyoxylate</name>
        <dbReference type="ChEBI" id="CHEBI:36655"/>
    </ligand>
</feature>
<feature type="binding site" evidence="5">
    <location>
        <position position="194"/>
    </location>
    <ligand>
        <name>FMN</name>
        <dbReference type="ChEBI" id="CHEBI:58210"/>
    </ligand>
</feature>
<evidence type="ECO:0000256" key="1">
    <source>
        <dbReference type="ARBA" id="ARBA00001917"/>
    </source>
</evidence>
<evidence type="ECO:0000259" key="7">
    <source>
        <dbReference type="PROSITE" id="PS51349"/>
    </source>
</evidence>
<evidence type="ECO:0000313" key="8">
    <source>
        <dbReference type="EMBL" id="KAK4192900.1"/>
    </source>
</evidence>